<accession>A0A6J6D230</accession>
<proteinExistence type="predicted"/>
<gene>
    <name evidence="10" type="ORF">UFOPK1358_02031</name>
</gene>
<evidence type="ECO:0000256" key="1">
    <source>
        <dbReference type="ARBA" id="ARBA00004651"/>
    </source>
</evidence>
<feature type="region of interest" description="Disordered" evidence="8">
    <location>
        <begin position="420"/>
        <end position="443"/>
    </location>
</feature>
<feature type="transmembrane region" description="Helical" evidence="9">
    <location>
        <begin position="388"/>
        <end position="406"/>
    </location>
</feature>
<keyword evidence="2" id="KW-1003">Cell membrane</keyword>
<keyword evidence="5 9" id="KW-0812">Transmembrane</keyword>
<dbReference type="EMBL" id="CAEZSF010000301">
    <property type="protein sequence ID" value="CAB4557870.1"/>
    <property type="molecule type" value="Genomic_DNA"/>
</dbReference>
<dbReference type="GO" id="GO:0005886">
    <property type="term" value="C:plasma membrane"/>
    <property type="evidence" value="ECO:0007669"/>
    <property type="project" value="UniProtKB-SubCell"/>
</dbReference>
<feature type="transmembrane region" description="Helical" evidence="9">
    <location>
        <begin position="204"/>
        <end position="229"/>
    </location>
</feature>
<dbReference type="GO" id="GO:0016763">
    <property type="term" value="F:pentosyltransferase activity"/>
    <property type="evidence" value="ECO:0007669"/>
    <property type="project" value="TreeGrafter"/>
</dbReference>
<evidence type="ECO:0000256" key="8">
    <source>
        <dbReference type="SAM" id="MobiDB-lite"/>
    </source>
</evidence>
<evidence type="ECO:0000256" key="5">
    <source>
        <dbReference type="ARBA" id="ARBA00022692"/>
    </source>
</evidence>
<feature type="transmembrane region" description="Helical" evidence="9">
    <location>
        <begin position="45"/>
        <end position="66"/>
    </location>
</feature>
<organism evidence="10">
    <name type="scientific">freshwater metagenome</name>
    <dbReference type="NCBI Taxonomy" id="449393"/>
    <lineage>
        <taxon>unclassified sequences</taxon>
        <taxon>metagenomes</taxon>
        <taxon>ecological metagenomes</taxon>
    </lineage>
</organism>
<evidence type="ECO:0000256" key="4">
    <source>
        <dbReference type="ARBA" id="ARBA00022679"/>
    </source>
</evidence>
<keyword evidence="7 9" id="KW-0472">Membrane</keyword>
<keyword evidence="4" id="KW-0808">Transferase</keyword>
<feature type="transmembrane region" description="Helical" evidence="9">
    <location>
        <begin position="149"/>
        <end position="167"/>
    </location>
</feature>
<dbReference type="PANTHER" id="PTHR33908">
    <property type="entry name" value="MANNOSYLTRANSFERASE YKCB-RELATED"/>
    <property type="match status" value="1"/>
</dbReference>
<evidence type="ECO:0000256" key="7">
    <source>
        <dbReference type="ARBA" id="ARBA00023136"/>
    </source>
</evidence>
<evidence type="ECO:0000256" key="9">
    <source>
        <dbReference type="SAM" id="Phobius"/>
    </source>
</evidence>
<feature type="transmembrane region" description="Helical" evidence="9">
    <location>
        <begin position="352"/>
        <end position="376"/>
    </location>
</feature>
<feature type="compositionally biased region" description="Low complexity" evidence="8">
    <location>
        <begin position="420"/>
        <end position="431"/>
    </location>
</feature>
<protein>
    <submittedName>
        <fullName evidence="10">Unannotated protein</fullName>
    </submittedName>
</protein>
<name>A0A6J6D230_9ZZZZ</name>
<evidence type="ECO:0000256" key="3">
    <source>
        <dbReference type="ARBA" id="ARBA00022676"/>
    </source>
</evidence>
<reference evidence="10" key="1">
    <citation type="submission" date="2020-05" db="EMBL/GenBank/DDBJ databases">
        <authorList>
            <person name="Chiriac C."/>
            <person name="Salcher M."/>
            <person name="Ghai R."/>
            <person name="Kavagutti S V."/>
        </authorList>
    </citation>
    <scope>NUCLEOTIDE SEQUENCE</scope>
</reference>
<comment type="subcellular location">
    <subcellularLocation>
        <location evidence="1">Cell membrane</location>
        <topology evidence="1">Multi-pass membrane protein</topology>
    </subcellularLocation>
</comment>
<dbReference type="PANTHER" id="PTHR33908:SF11">
    <property type="entry name" value="MEMBRANE PROTEIN"/>
    <property type="match status" value="1"/>
</dbReference>
<evidence type="ECO:0000256" key="2">
    <source>
        <dbReference type="ARBA" id="ARBA00022475"/>
    </source>
</evidence>
<evidence type="ECO:0000256" key="6">
    <source>
        <dbReference type="ARBA" id="ARBA00022989"/>
    </source>
</evidence>
<feature type="transmembrane region" description="Helical" evidence="9">
    <location>
        <begin position="122"/>
        <end position="143"/>
    </location>
</feature>
<sequence>MECCKAISPPCTGADRLNSEVVNGATASTSDTADSLESPTQKYPYVLLLAILSAVAVLVSNISGIATGDDGVGYRAIADSLLNGQGYGYFLERPVTIWPPIWSTLMAGVAWATPLDTMGAVILLNAAVAAAVVVVGNRLLRLFVSNTRLVLLGTLVLAFGPSTIGLGHVLMTDMAFALLLMAWILTLIRFRSSGSVPTLILAGLLVWVGFGLRYIGLVLIAFGGLWLLLDRNRSWLVRIRNGAIYGAVSFIAPGLWMARNYSIDETFTGERHPSARGLVDNGFDIAATLGRFLLPGLGNGLTKIWAAVGLSVLAVAMYLAWRLLRVPRPENLGAAGNPSRELLSTGAVVHRLVAIPGTTLGLLLFFPILYMVYMLYVRTTTALNQLDLRLLYPAYFPLMFLALALIDRLPRLNSTAETAADPASESAAGARTGSGSGSGSDTSAAAAQGNRWWKIGYGGAHVWAAANLAAGCVAMVAFAAGHPYFIGNYEANVFEQVRANPAIEALPANCRLYSNLPNGLYPAYEAQWSPQRRALESSEEIPDLQEITTSLASTESCLIWIDEPPIYGHLWTLEQLKARLSLTELASNGNVSVYRMQPPR</sequence>
<keyword evidence="6 9" id="KW-1133">Transmembrane helix</keyword>
<evidence type="ECO:0000313" key="10">
    <source>
        <dbReference type="EMBL" id="CAB4557870.1"/>
    </source>
</evidence>
<feature type="transmembrane region" description="Helical" evidence="9">
    <location>
        <begin position="241"/>
        <end position="258"/>
    </location>
</feature>
<feature type="transmembrane region" description="Helical" evidence="9">
    <location>
        <begin position="304"/>
        <end position="321"/>
    </location>
</feature>
<keyword evidence="3" id="KW-0328">Glycosyltransferase</keyword>
<dbReference type="AlphaFoldDB" id="A0A6J6D230"/>
<dbReference type="GO" id="GO:0008610">
    <property type="term" value="P:lipid biosynthetic process"/>
    <property type="evidence" value="ECO:0007669"/>
    <property type="project" value="UniProtKB-ARBA"/>
</dbReference>
<dbReference type="InterPro" id="IPR050297">
    <property type="entry name" value="LipidA_mod_glycosyltrf_83"/>
</dbReference>